<dbReference type="InterPro" id="IPR015943">
    <property type="entry name" value="WD40/YVTN_repeat-like_dom_sf"/>
</dbReference>
<dbReference type="Pfam" id="PF00400">
    <property type="entry name" value="WD40"/>
    <property type="match status" value="1"/>
</dbReference>
<dbReference type="UniPathway" id="UPA00989"/>
<protein>
    <submittedName>
        <fullName evidence="8">WD40 repeat-like protein</fullName>
    </submittedName>
</protein>
<evidence type="ECO:0000256" key="5">
    <source>
        <dbReference type="ARBA" id="ARBA00023242"/>
    </source>
</evidence>
<keyword evidence="9" id="KW-1185">Reference proteome</keyword>
<feature type="region of interest" description="Disordered" evidence="7">
    <location>
        <begin position="349"/>
        <end position="395"/>
    </location>
</feature>
<dbReference type="OrthoDB" id="339900at2759"/>
<evidence type="ECO:0000313" key="8">
    <source>
        <dbReference type="EMBL" id="KXN67411.1"/>
    </source>
</evidence>
<comment type="pathway">
    <text evidence="6">tRNA modification; N(7)-methylguanine-tRNA biosynthesis.</text>
</comment>
<evidence type="ECO:0000256" key="3">
    <source>
        <dbReference type="ARBA" id="ARBA00022694"/>
    </source>
</evidence>
<feature type="compositionally biased region" description="Basic residues" evidence="7">
    <location>
        <begin position="380"/>
        <end position="389"/>
    </location>
</feature>
<dbReference type="GO" id="GO:0005829">
    <property type="term" value="C:cytosol"/>
    <property type="evidence" value="ECO:0007669"/>
    <property type="project" value="TreeGrafter"/>
</dbReference>
<name>A0A137NXK9_CONC2</name>
<dbReference type="OMA" id="RDERSMC"/>
<dbReference type="GO" id="GO:0106004">
    <property type="term" value="P:tRNA (guanine-N7)-methylation"/>
    <property type="evidence" value="ECO:0007669"/>
    <property type="project" value="UniProtKB-UniRule"/>
</dbReference>
<keyword evidence="4 6" id="KW-0677">Repeat</keyword>
<evidence type="ECO:0000256" key="4">
    <source>
        <dbReference type="ARBA" id="ARBA00022737"/>
    </source>
</evidence>
<evidence type="ECO:0000313" key="9">
    <source>
        <dbReference type="Proteomes" id="UP000070444"/>
    </source>
</evidence>
<gene>
    <name evidence="8" type="ORF">CONCODRAFT_10525</name>
</gene>
<evidence type="ECO:0000256" key="6">
    <source>
        <dbReference type="HAMAP-Rule" id="MF_03056"/>
    </source>
</evidence>
<keyword evidence="2 6" id="KW-0853">WD repeat</keyword>
<comment type="similarity">
    <text evidence="6">Belongs to the WD repeat TRM82 family.</text>
</comment>
<dbReference type="InterPro" id="IPR028884">
    <property type="entry name" value="Trm82"/>
</dbReference>
<dbReference type="SUPFAM" id="SSF50978">
    <property type="entry name" value="WD40 repeat-like"/>
    <property type="match status" value="1"/>
</dbReference>
<feature type="compositionally biased region" description="Acidic residues" evidence="7">
    <location>
        <begin position="360"/>
        <end position="370"/>
    </location>
</feature>
<dbReference type="GO" id="GO:0005634">
    <property type="term" value="C:nucleus"/>
    <property type="evidence" value="ECO:0007669"/>
    <property type="project" value="UniProtKB-SubCell"/>
</dbReference>
<sequence length="395" mass="44586">MHFPVPKTNFHPNNNDLVVSLTRAKLLGFDIKEGKIAFDHAVPNLNKDPKNLDVLNFSFSHDGSLLAVVVSDKSLVVYDTASWEIKHQTIIPKRANVVKFTPDGEYVVVGDKFGDVYRFSLKSFDKEELILGHVSVLTDLFFSSNGKLIITADRDEKIRVSKFPNGYNIENYCLGHYEFVYQAAPLTSFDGFLVSGGGDDYLNLFNYLTAKHIQKIDLTSIAELSTYTVAQLLQHEGIADRLFAILEGLNALLVFKIDSQDGVPNLSFEQKLEFEQGFEPISVTANKLGQLFVSLYNKETYASQFNGFEFDSSNQTFKPFEINGAEKFLEILTTDQITDTKLTKINDLRKSKYDDPNKGDEEDNEEEDVKEDSTTTPYRQVKKSKHKPKANPTSL</sequence>
<dbReference type="GO" id="GO:0043527">
    <property type="term" value="C:tRNA methyltransferase complex"/>
    <property type="evidence" value="ECO:0007669"/>
    <property type="project" value="TreeGrafter"/>
</dbReference>
<comment type="function">
    <text evidence="6">Required for the formation of N(7)-methylguanine at position 46 (m7G46) in tRNA. In the complex, it is required to stabilize and induce conformational changes of the catalytic subunit.</text>
</comment>
<dbReference type="AlphaFoldDB" id="A0A137NXK9"/>
<evidence type="ECO:0000256" key="2">
    <source>
        <dbReference type="ARBA" id="ARBA00022574"/>
    </source>
</evidence>
<dbReference type="EMBL" id="KQ964638">
    <property type="protein sequence ID" value="KXN67411.1"/>
    <property type="molecule type" value="Genomic_DNA"/>
</dbReference>
<dbReference type="Gene3D" id="2.130.10.10">
    <property type="entry name" value="YVTN repeat-like/Quinoprotein amine dehydrogenase"/>
    <property type="match status" value="1"/>
</dbReference>
<evidence type="ECO:0000256" key="7">
    <source>
        <dbReference type="SAM" id="MobiDB-lite"/>
    </source>
</evidence>
<keyword evidence="3 6" id="KW-0819">tRNA processing</keyword>
<evidence type="ECO:0000256" key="1">
    <source>
        <dbReference type="ARBA" id="ARBA00004123"/>
    </source>
</evidence>
<dbReference type="SMART" id="SM00320">
    <property type="entry name" value="WD40"/>
    <property type="match status" value="3"/>
</dbReference>
<dbReference type="PANTHER" id="PTHR16288:SF0">
    <property type="entry name" value="TRNA (GUANINE-N(7)-)-METHYLTRANSFERASE NON-CATALYTIC SUBUNIT WDR4"/>
    <property type="match status" value="1"/>
</dbReference>
<dbReference type="Proteomes" id="UP000070444">
    <property type="component" value="Unassembled WGS sequence"/>
</dbReference>
<keyword evidence="5 6" id="KW-0539">Nucleus</keyword>
<dbReference type="PANTHER" id="PTHR16288">
    <property type="entry name" value="WD40 REPEAT PROTEIN 4"/>
    <property type="match status" value="1"/>
</dbReference>
<dbReference type="InterPro" id="IPR036322">
    <property type="entry name" value="WD40_repeat_dom_sf"/>
</dbReference>
<dbReference type="HAMAP" id="MF_03056">
    <property type="entry name" value="TRM82"/>
    <property type="match status" value="1"/>
</dbReference>
<reference evidence="8 9" key="1">
    <citation type="journal article" date="2015" name="Genome Biol. Evol.">
        <title>Phylogenomic analyses indicate that early fungi evolved digesting cell walls of algal ancestors of land plants.</title>
        <authorList>
            <person name="Chang Y."/>
            <person name="Wang S."/>
            <person name="Sekimoto S."/>
            <person name="Aerts A.L."/>
            <person name="Choi C."/>
            <person name="Clum A."/>
            <person name="LaButti K.M."/>
            <person name="Lindquist E.A."/>
            <person name="Yee Ngan C."/>
            <person name="Ohm R.A."/>
            <person name="Salamov A.A."/>
            <person name="Grigoriev I.V."/>
            <person name="Spatafora J.W."/>
            <person name="Berbee M.L."/>
        </authorList>
    </citation>
    <scope>NUCLEOTIDE SEQUENCE [LARGE SCALE GENOMIC DNA]</scope>
    <source>
        <strain evidence="8 9">NRRL 28638</strain>
    </source>
</reference>
<organism evidence="8 9">
    <name type="scientific">Conidiobolus coronatus (strain ATCC 28846 / CBS 209.66 / NRRL 28638)</name>
    <name type="common">Delacroixia coronata</name>
    <dbReference type="NCBI Taxonomy" id="796925"/>
    <lineage>
        <taxon>Eukaryota</taxon>
        <taxon>Fungi</taxon>
        <taxon>Fungi incertae sedis</taxon>
        <taxon>Zoopagomycota</taxon>
        <taxon>Entomophthoromycotina</taxon>
        <taxon>Entomophthoromycetes</taxon>
        <taxon>Entomophthorales</taxon>
        <taxon>Ancylistaceae</taxon>
        <taxon>Conidiobolus</taxon>
    </lineage>
</organism>
<feature type="compositionally biased region" description="Basic and acidic residues" evidence="7">
    <location>
        <begin position="349"/>
        <end position="359"/>
    </location>
</feature>
<accession>A0A137NXK9</accession>
<dbReference type="InterPro" id="IPR001680">
    <property type="entry name" value="WD40_rpt"/>
</dbReference>
<proteinExistence type="inferred from homology"/>
<dbReference type="STRING" id="796925.A0A137NXK9"/>
<comment type="subcellular location">
    <subcellularLocation>
        <location evidence="1 6">Nucleus</location>
    </subcellularLocation>
</comment>